<accession>A0A1H7RP14</accession>
<dbReference type="AlphaFoldDB" id="A0A1H7RP14"/>
<dbReference type="Proteomes" id="UP000198521">
    <property type="component" value="Unassembled WGS sequence"/>
</dbReference>
<evidence type="ECO:0000313" key="2">
    <source>
        <dbReference type="Proteomes" id="UP000198521"/>
    </source>
</evidence>
<protein>
    <recommendedName>
        <fullName evidence="3">Lipocalin-like domain-containing protein</fullName>
    </recommendedName>
</protein>
<keyword evidence="2" id="KW-1185">Reference proteome</keyword>
<gene>
    <name evidence="1" type="ORF">SAMN04487910_2819</name>
</gene>
<dbReference type="STRING" id="1038014.SAMN04487910_2819"/>
<proteinExistence type="predicted"/>
<organism evidence="1 2">
    <name type="scientific">Aquimarina amphilecti</name>
    <dbReference type="NCBI Taxonomy" id="1038014"/>
    <lineage>
        <taxon>Bacteria</taxon>
        <taxon>Pseudomonadati</taxon>
        <taxon>Bacteroidota</taxon>
        <taxon>Flavobacteriia</taxon>
        <taxon>Flavobacteriales</taxon>
        <taxon>Flavobacteriaceae</taxon>
        <taxon>Aquimarina</taxon>
    </lineage>
</organism>
<dbReference type="EMBL" id="FOAB01000005">
    <property type="protein sequence ID" value="SEL62040.1"/>
    <property type="molecule type" value="Genomic_DNA"/>
</dbReference>
<dbReference type="OrthoDB" id="9908005at2"/>
<dbReference type="RefSeq" id="WP_091409607.1">
    <property type="nucleotide sequence ID" value="NZ_FOAB01000005.1"/>
</dbReference>
<sequence length="147" mass="17091">MSSELHNKLYFLLISILISGFSFSQETTTIIKSLQSNWDLCKYRTDKHFCESNPSILDCDYKIEIAENQFTLFKGSKKIDGGDFEIEHHYDDTFFINFNSSLNDKILELLGANTIKLFNKKEEGFALFIESTTTLFVLKKTQQYLEN</sequence>
<reference evidence="2" key="1">
    <citation type="submission" date="2016-10" db="EMBL/GenBank/DDBJ databases">
        <authorList>
            <person name="Varghese N."/>
            <person name="Submissions S."/>
        </authorList>
    </citation>
    <scope>NUCLEOTIDE SEQUENCE [LARGE SCALE GENOMIC DNA]</scope>
    <source>
        <strain evidence="2">DSM 25232 / NCIMB 14723 / 92V</strain>
    </source>
</reference>
<evidence type="ECO:0000313" key="1">
    <source>
        <dbReference type="EMBL" id="SEL62040.1"/>
    </source>
</evidence>
<name>A0A1H7RP14_AQUAM</name>
<evidence type="ECO:0008006" key="3">
    <source>
        <dbReference type="Google" id="ProtNLM"/>
    </source>
</evidence>